<evidence type="ECO:0008006" key="5">
    <source>
        <dbReference type="Google" id="ProtNLM"/>
    </source>
</evidence>
<dbReference type="PRINTS" id="PR00081">
    <property type="entry name" value="GDHRDH"/>
</dbReference>
<reference evidence="3 4" key="1">
    <citation type="submission" date="2016-03" db="EMBL/GenBank/DDBJ databases">
        <title>Comparative genomics of Pseudogymnoascus destructans, the fungus causing white-nose syndrome of bats.</title>
        <authorList>
            <person name="Palmer J.M."/>
            <person name="Drees K.P."/>
            <person name="Foster J.T."/>
            <person name="Lindner D.L."/>
        </authorList>
    </citation>
    <scope>NUCLEOTIDE SEQUENCE [LARGE SCALE GENOMIC DNA]</scope>
    <source>
        <strain evidence="3 4">UAMH 10579</strain>
    </source>
</reference>
<reference evidence="4" key="2">
    <citation type="journal article" date="2018" name="Nat. Commun.">
        <title>Extreme sensitivity to ultraviolet light in the fungal pathogen causing white-nose syndrome of bats.</title>
        <authorList>
            <person name="Palmer J.M."/>
            <person name="Drees K.P."/>
            <person name="Foster J.T."/>
            <person name="Lindner D.L."/>
        </authorList>
    </citation>
    <scope>NUCLEOTIDE SEQUENCE [LARGE SCALE GENOMIC DNA]</scope>
    <source>
        <strain evidence="4">UAMH 10579</strain>
    </source>
</reference>
<dbReference type="InterPro" id="IPR036291">
    <property type="entry name" value="NAD(P)-bd_dom_sf"/>
</dbReference>
<dbReference type="GeneID" id="28838074"/>
<gene>
    <name evidence="3" type="ORF">VE01_04688</name>
</gene>
<keyword evidence="2" id="KW-0560">Oxidoreductase</keyword>
<sequence length="291" mass="31190">MTTVDIDGTDWTKISGKVIVITGGASGIGKAAVEFADECGAKVVFGDVNRVSGEAIETVSKTSNLTYVFCDVTSWADQRAMFEKAFKLHGKIDVVLANAGITELKDIFSDELEQDGTSLAEPKLHVLDVCLKGLVYTVKLALHYFRNHPSGQGFGSLVMTGSAAAIGLMRALKSQAIIEDSWTLNTVAPWMTLTNMAKNIEEFWKPLPTNTPLSVAKALLLPATDKSINGKGFFVGGNEIVEVEDALDKAQPLWLGEAMSKSVDEGQVRLGCKDVKPGAKGQALFSKDFGN</sequence>
<evidence type="ECO:0000313" key="4">
    <source>
        <dbReference type="Proteomes" id="UP000091956"/>
    </source>
</evidence>
<evidence type="ECO:0000313" key="3">
    <source>
        <dbReference type="EMBL" id="OBT97236.1"/>
    </source>
</evidence>
<dbReference type="SUPFAM" id="SSF51735">
    <property type="entry name" value="NAD(P)-binding Rossmann-fold domains"/>
    <property type="match status" value="1"/>
</dbReference>
<dbReference type="PANTHER" id="PTHR43180:SF33">
    <property type="entry name" value="15-HYDROXYPROSTAGLANDIN DEHYDROGENASE [NAD(+)]-LIKE"/>
    <property type="match status" value="1"/>
</dbReference>
<comment type="similarity">
    <text evidence="1">Belongs to the short-chain dehydrogenases/reductases (SDR) family.</text>
</comment>
<dbReference type="Proteomes" id="UP000091956">
    <property type="component" value="Unassembled WGS sequence"/>
</dbReference>
<dbReference type="GO" id="GO:0016491">
    <property type="term" value="F:oxidoreductase activity"/>
    <property type="evidence" value="ECO:0007669"/>
    <property type="project" value="UniProtKB-KW"/>
</dbReference>
<proteinExistence type="inferred from homology"/>
<protein>
    <recommendedName>
        <fullName evidence="5">NAD(P)-binding protein</fullName>
    </recommendedName>
</protein>
<dbReference type="STRING" id="342668.A0A1B8GN48"/>
<dbReference type="EMBL" id="KV460223">
    <property type="protein sequence ID" value="OBT97236.1"/>
    <property type="molecule type" value="Genomic_DNA"/>
</dbReference>
<dbReference type="InterPro" id="IPR002347">
    <property type="entry name" value="SDR_fam"/>
</dbReference>
<evidence type="ECO:0000256" key="2">
    <source>
        <dbReference type="ARBA" id="ARBA00023002"/>
    </source>
</evidence>
<dbReference type="Pfam" id="PF00106">
    <property type="entry name" value="adh_short"/>
    <property type="match status" value="1"/>
</dbReference>
<evidence type="ECO:0000256" key="1">
    <source>
        <dbReference type="ARBA" id="ARBA00006484"/>
    </source>
</evidence>
<dbReference type="RefSeq" id="XP_018130969.1">
    <property type="nucleotide sequence ID" value="XM_018274157.2"/>
</dbReference>
<organism evidence="3 4">
    <name type="scientific">Pseudogymnoascus verrucosus</name>
    <dbReference type="NCBI Taxonomy" id="342668"/>
    <lineage>
        <taxon>Eukaryota</taxon>
        <taxon>Fungi</taxon>
        <taxon>Dikarya</taxon>
        <taxon>Ascomycota</taxon>
        <taxon>Pezizomycotina</taxon>
        <taxon>Leotiomycetes</taxon>
        <taxon>Thelebolales</taxon>
        <taxon>Thelebolaceae</taxon>
        <taxon>Pseudogymnoascus</taxon>
    </lineage>
</organism>
<dbReference type="AlphaFoldDB" id="A0A1B8GN48"/>
<accession>A0A1B8GN48</accession>
<name>A0A1B8GN48_9PEZI</name>
<dbReference type="Gene3D" id="3.40.50.720">
    <property type="entry name" value="NAD(P)-binding Rossmann-like Domain"/>
    <property type="match status" value="1"/>
</dbReference>
<dbReference type="PANTHER" id="PTHR43180">
    <property type="entry name" value="3-OXOACYL-(ACYL-CARRIER-PROTEIN) REDUCTASE (AFU_ORTHOLOGUE AFUA_6G11210)"/>
    <property type="match status" value="1"/>
</dbReference>
<keyword evidence="4" id="KW-1185">Reference proteome</keyword>